<dbReference type="Proteomes" id="UP000287166">
    <property type="component" value="Unassembled WGS sequence"/>
</dbReference>
<dbReference type="GeneID" id="38786946"/>
<reference evidence="1 2" key="1">
    <citation type="journal article" date="2018" name="Sci. Rep.">
        <title>Genome sequence of the cauliflower mushroom Sparassis crispa (Hanabiratake) and its association with beneficial usage.</title>
        <authorList>
            <person name="Kiyama R."/>
            <person name="Furutani Y."/>
            <person name="Kawaguchi K."/>
            <person name="Nakanishi T."/>
        </authorList>
    </citation>
    <scope>NUCLEOTIDE SEQUENCE [LARGE SCALE GENOMIC DNA]</scope>
</reference>
<name>A0A401H6L8_9APHY</name>
<proteinExistence type="predicted"/>
<organism evidence="1 2">
    <name type="scientific">Sparassis crispa</name>
    <dbReference type="NCBI Taxonomy" id="139825"/>
    <lineage>
        <taxon>Eukaryota</taxon>
        <taxon>Fungi</taxon>
        <taxon>Dikarya</taxon>
        <taxon>Basidiomycota</taxon>
        <taxon>Agaricomycotina</taxon>
        <taxon>Agaricomycetes</taxon>
        <taxon>Polyporales</taxon>
        <taxon>Sparassidaceae</taxon>
        <taxon>Sparassis</taxon>
    </lineage>
</organism>
<keyword evidence="2" id="KW-1185">Reference proteome</keyword>
<gene>
    <name evidence="1" type="ORF">SCP_1800510</name>
</gene>
<comment type="caution">
    <text evidence="1">The sequence shown here is derived from an EMBL/GenBank/DDBJ whole genome shotgun (WGS) entry which is preliminary data.</text>
</comment>
<evidence type="ECO:0000313" key="2">
    <source>
        <dbReference type="Proteomes" id="UP000287166"/>
    </source>
</evidence>
<dbReference type="RefSeq" id="XP_027620942.1">
    <property type="nucleotide sequence ID" value="XM_027765141.1"/>
</dbReference>
<dbReference type="AlphaFoldDB" id="A0A401H6L8"/>
<dbReference type="EMBL" id="BFAD01000018">
    <property type="protein sequence ID" value="GBE90029.1"/>
    <property type="molecule type" value="Genomic_DNA"/>
</dbReference>
<accession>A0A401H6L8</accession>
<sequence>MSGRSALGPAAATYSICGQRTRWPRWVHGLLDELVMQWLISEESKMDFNQ</sequence>
<protein>
    <submittedName>
        <fullName evidence="1">Uncharacterized protein</fullName>
    </submittedName>
</protein>
<dbReference type="InParanoid" id="A0A401H6L8"/>
<evidence type="ECO:0000313" key="1">
    <source>
        <dbReference type="EMBL" id="GBE90029.1"/>
    </source>
</evidence>